<sequence>VDGDPESPLIHIRLTPETLVRMKRSGGAWTKIDIDRVLAELVEEAQKDGVLLTPAKYVDEHERLLPNSSIRICVSSAHTRKEIEKCAHAVKSAVSRITSKKR</sequence>
<keyword evidence="1" id="KW-0012">Acyltransferase</keyword>
<name>A0ACC1IDG3_9FUNG</name>
<evidence type="ECO:0000313" key="1">
    <source>
        <dbReference type="EMBL" id="KAJ1889508.1"/>
    </source>
</evidence>
<reference evidence="1" key="1">
    <citation type="submission" date="2022-07" db="EMBL/GenBank/DDBJ databases">
        <title>Phylogenomic reconstructions and comparative analyses of Kickxellomycotina fungi.</title>
        <authorList>
            <person name="Reynolds N.K."/>
            <person name="Stajich J.E."/>
            <person name="Barry K."/>
            <person name="Grigoriev I.V."/>
            <person name="Crous P."/>
            <person name="Smith M.E."/>
        </authorList>
    </citation>
    <scope>NUCLEOTIDE SEQUENCE</scope>
    <source>
        <strain evidence="1">Benny 63K</strain>
    </source>
</reference>
<keyword evidence="2" id="KW-1185">Reference proteome</keyword>
<keyword evidence="1" id="KW-0808">Transferase</keyword>
<gene>
    <name evidence="1" type="primary">LCB1_2</name>
    <name evidence="1" type="ORF">LPJ66_007995</name>
</gene>
<dbReference type="EC" id="2.3.1.50" evidence="1"/>
<accession>A0ACC1IDG3</accession>
<evidence type="ECO:0000313" key="2">
    <source>
        <dbReference type="Proteomes" id="UP001150581"/>
    </source>
</evidence>
<proteinExistence type="predicted"/>
<comment type="caution">
    <text evidence="1">The sequence shown here is derived from an EMBL/GenBank/DDBJ whole genome shotgun (WGS) entry which is preliminary data.</text>
</comment>
<protein>
    <submittedName>
        <fullName evidence="1">Serine palmitoyltransferase component</fullName>
        <ecNumber evidence="1">2.3.1.50</ecNumber>
    </submittedName>
</protein>
<feature type="non-terminal residue" evidence="1">
    <location>
        <position position="1"/>
    </location>
</feature>
<organism evidence="1 2">
    <name type="scientific">Kickxella alabastrina</name>
    <dbReference type="NCBI Taxonomy" id="61397"/>
    <lineage>
        <taxon>Eukaryota</taxon>
        <taxon>Fungi</taxon>
        <taxon>Fungi incertae sedis</taxon>
        <taxon>Zoopagomycota</taxon>
        <taxon>Kickxellomycotina</taxon>
        <taxon>Kickxellomycetes</taxon>
        <taxon>Kickxellales</taxon>
        <taxon>Kickxellaceae</taxon>
        <taxon>Kickxella</taxon>
    </lineage>
</organism>
<dbReference type="EMBL" id="JANBPG010001529">
    <property type="protein sequence ID" value="KAJ1889508.1"/>
    <property type="molecule type" value="Genomic_DNA"/>
</dbReference>
<dbReference type="Proteomes" id="UP001150581">
    <property type="component" value="Unassembled WGS sequence"/>
</dbReference>